<dbReference type="Pfam" id="PF00082">
    <property type="entry name" value="Peptidase_S8"/>
    <property type="match status" value="1"/>
</dbReference>
<accession>D9PJ09</accession>
<evidence type="ECO:0000256" key="2">
    <source>
        <dbReference type="ARBA" id="ARBA00022801"/>
    </source>
</evidence>
<reference evidence="6" key="2">
    <citation type="journal article" date="2011" name="Microb. Ecol.">
        <title>Taxonomic and Functional Metagenomic Profiling of the Microbial Community in the Anoxic Sediment of a Sub-saline Shallow Lake (Laguna de Carrizo, Central Spain).</title>
        <authorList>
            <person name="Ferrer M."/>
            <person name="Guazzaroni M.E."/>
            <person name="Richter M."/>
            <person name="Garcia-Salamanca A."/>
            <person name="Yarza P."/>
            <person name="Suarez-Suarez A."/>
            <person name="Solano J."/>
            <person name="Alcaide M."/>
            <person name="van Dillewijn P."/>
            <person name="Molina-Henares M.A."/>
            <person name="Lopez-Cortes N."/>
            <person name="Al-Ramahi Y."/>
            <person name="Guerrero C."/>
            <person name="Acosta A."/>
            <person name="de Eugenio L.I."/>
            <person name="Martinez V."/>
            <person name="Marques S."/>
            <person name="Rojo F."/>
            <person name="Santero E."/>
            <person name="Genilloud O."/>
            <person name="Perez-Perez J."/>
            <person name="Rossello-Mora R."/>
            <person name="Ramos J.L."/>
        </authorList>
    </citation>
    <scope>NUCLEOTIDE SEQUENCE</scope>
</reference>
<feature type="domain" description="FlgD/Vpr Ig-like" evidence="5">
    <location>
        <begin position="125"/>
        <end position="171"/>
    </location>
</feature>
<sequence>MRSAYLNGTYVSMSGTSMATPHVAGAVALLWAARPALRGQVAETEAVLNESALDVASTLCTSAGVPNNVFGWGKLDVKAAVDLAAVSVPPAAPVTGLVALAPAAPNPARRSTRLRLTLARETFVDLAVVSLGGQRVRTLLQGTRPAGEEAVRWDGRDAHGRAVAPGVYFLRARVPGETAAQRVIWLGP</sequence>
<evidence type="ECO:0000259" key="4">
    <source>
        <dbReference type="Pfam" id="PF00082"/>
    </source>
</evidence>
<organism evidence="6">
    <name type="scientific">sediment metagenome</name>
    <dbReference type="NCBI Taxonomy" id="749907"/>
    <lineage>
        <taxon>unclassified sequences</taxon>
        <taxon>metagenomes</taxon>
        <taxon>ecological metagenomes</taxon>
    </lineage>
</organism>
<protein>
    <submittedName>
        <fullName evidence="6">Uncharacterized protein</fullName>
    </submittedName>
</protein>
<dbReference type="PROSITE" id="PS51892">
    <property type="entry name" value="SUBTILASE"/>
    <property type="match status" value="1"/>
</dbReference>
<dbReference type="InterPro" id="IPR036852">
    <property type="entry name" value="Peptidase_S8/S53_dom_sf"/>
</dbReference>
<evidence type="ECO:0000256" key="3">
    <source>
        <dbReference type="ARBA" id="ARBA00022825"/>
    </source>
</evidence>
<feature type="domain" description="Peptidase S8/S53" evidence="4">
    <location>
        <begin position="4"/>
        <end position="73"/>
    </location>
</feature>
<dbReference type="Gene3D" id="2.60.40.4070">
    <property type="match status" value="1"/>
</dbReference>
<gene>
    <name evidence="6" type="ORF">LDC_1518</name>
</gene>
<dbReference type="InterPro" id="IPR025965">
    <property type="entry name" value="FlgD/Vpr_Ig-like"/>
</dbReference>
<keyword evidence="2" id="KW-0378">Hydrolase</keyword>
<dbReference type="InterPro" id="IPR023828">
    <property type="entry name" value="Peptidase_S8_Ser-AS"/>
</dbReference>
<dbReference type="SUPFAM" id="SSF52743">
    <property type="entry name" value="Subtilisin-like"/>
    <property type="match status" value="1"/>
</dbReference>
<dbReference type="Gene3D" id="3.40.50.200">
    <property type="entry name" value="Peptidase S8/S53 domain"/>
    <property type="match status" value="1"/>
</dbReference>
<name>D9PJ09_9ZZZZ</name>
<evidence type="ECO:0000256" key="1">
    <source>
        <dbReference type="ARBA" id="ARBA00022670"/>
    </source>
</evidence>
<keyword evidence="3" id="KW-0720">Serine protease</keyword>
<dbReference type="Pfam" id="PF13860">
    <property type="entry name" value="FlgD_ig"/>
    <property type="match status" value="1"/>
</dbReference>
<dbReference type="AlphaFoldDB" id="D9PJ09"/>
<keyword evidence="1" id="KW-0645">Protease</keyword>
<dbReference type="GO" id="GO:0006508">
    <property type="term" value="P:proteolysis"/>
    <property type="evidence" value="ECO:0007669"/>
    <property type="project" value="UniProtKB-KW"/>
</dbReference>
<evidence type="ECO:0000313" key="6">
    <source>
        <dbReference type="EMBL" id="EFK96458.1"/>
    </source>
</evidence>
<reference evidence="6" key="1">
    <citation type="submission" date="2010-07" db="EMBL/GenBank/DDBJ databases">
        <authorList>
            <consortium name="CONSOLIDER consortium CSD2007-00005"/>
            <person name="Guazzaroni M.-E."/>
            <person name="Richter M."/>
            <person name="Garcia-Salamanca A."/>
            <person name="Yarza P."/>
            <person name="Ferrer M."/>
        </authorList>
    </citation>
    <scope>NUCLEOTIDE SEQUENCE</scope>
</reference>
<dbReference type="EMBL" id="ADZX01000477">
    <property type="protein sequence ID" value="EFK96458.1"/>
    <property type="molecule type" value="Genomic_DNA"/>
</dbReference>
<comment type="caution">
    <text evidence="6">The sequence shown here is derived from an EMBL/GenBank/DDBJ whole genome shotgun (WGS) entry which is preliminary data.</text>
</comment>
<proteinExistence type="predicted"/>
<dbReference type="InterPro" id="IPR000209">
    <property type="entry name" value="Peptidase_S8/S53_dom"/>
</dbReference>
<evidence type="ECO:0000259" key="5">
    <source>
        <dbReference type="Pfam" id="PF13860"/>
    </source>
</evidence>
<dbReference type="PROSITE" id="PS00138">
    <property type="entry name" value="SUBTILASE_SER"/>
    <property type="match status" value="1"/>
</dbReference>
<dbReference type="GO" id="GO:0004252">
    <property type="term" value="F:serine-type endopeptidase activity"/>
    <property type="evidence" value="ECO:0007669"/>
    <property type="project" value="InterPro"/>
</dbReference>